<evidence type="ECO:0000313" key="1">
    <source>
        <dbReference type="EMBL" id="SOQ58120.1"/>
    </source>
</evidence>
<gene>
    <name evidence="1" type="ORF">SFRICE_031066</name>
</gene>
<protein>
    <submittedName>
        <fullName evidence="1">SFRICE_031066</fullName>
    </submittedName>
</protein>
<sequence length="85" mass="9764">MGESCFDTNRPAHSEKLFSAIDFSRTSFLKCGPHYTCVYKHIISLTHDTQTQNNNFWTTQDVASCGNRTRYTLRRSLLTALTMII</sequence>
<name>A0A2H1WYG8_SPOFR</name>
<organism evidence="1">
    <name type="scientific">Spodoptera frugiperda</name>
    <name type="common">Fall armyworm</name>
    <dbReference type="NCBI Taxonomy" id="7108"/>
    <lineage>
        <taxon>Eukaryota</taxon>
        <taxon>Metazoa</taxon>
        <taxon>Ecdysozoa</taxon>
        <taxon>Arthropoda</taxon>
        <taxon>Hexapoda</taxon>
        <taxon>Insecta</taxon>
        <taxon>Pterygota</taxon>
        <taxon>Neoptera</taxon>
        <taxon>Endopterygota</taxon>
        <taxon>Lepidoptera</taxon>
        <taxon>Glossata</taxon>
        <taxon>Ditrysia</taxon>
        <taxon>Noctuoidea</taxon>
        <taxon>Noctuidae</taxon>
        <taxon>Amphipyrinae</taxon>
        <taxon>Spodoptera</taxon>
    </lineage>
</organism>
<reference evidence="1" key="1">
    <citation type="submission" date="2016-07" db="EMBL/GenBank/DDBJ databases">
        <authorList>
            <person name="Bretaudeau A."/>
        </authorList>
    </citation>
    <scope>NUCLEOTIDE SEQUENCE</scope>
    <source>
        <strain evidence="1">Rice</strain>
        <tissue evidence="1">Whole body</tissue>
    </source>
</reference>
<dbReference type="AlphaFoldDB" id="A0A2H1WYG8"/>
<proteinExistence type="predicted"/>
<accession>A0A2H1WYG8</accession>
<dbReference type="EMBL" id="ODYU01012035">
    <property type="protein sequence ID" value="SOQ58120.1"/>
    <property type="molecule type" value="Genomic_DNA"/>
</dbReference>